<name>A0A835ST41_CHLIN</name>
<evidence type="ECO:0000256" key="1">
    <source>
        <dbReference type="SAM" id="MobiDB-lite"/>
    </source>
</evidence>
<dbReference type="Proteomes" id="UP000650467">
    <property type="component" value="Unassembled WGS sequence"/>
</dbReference>
<evidence type="ECO:0000313" key="2">
    <source>
        <dbReference type="EMBL" id="KAG2432862.1"/>
    </source>
</evidence>
<organism evidence="2 3">
    <name type="scientific">Chlamydomonas incerta</name>
    <dbReference type="NCBI Taxonomy" id="51695"/>
    <lineage>
        <taxon>Eukaryota</taxon>
        <taxon>Viridiplantae</taxon>
        <taxon>Chlorophyta</taxon>
        <taxon>core chlorophytes</taxon>
        <taxon>Chlorophyceae</taxon>
        <taxon>CS clade</taxon>
        <taxon>Chlamydomonadales</taxon>
        <taxon>Chlamydomonadaceae</taxon>
        <taxon>Chlamydomonas</taxon>
    </lineage>
</organism>
<keyword evidence="3" id="KW-1185">Reference proteome</keyword>
<feature type="compositionally biased region" description="Low complexity" evidence="1">
    <location>
        <begin position="166"/>
        <end position="175"/>
    </location>
</feature>
<evidence type="ECO:0000313" key="3">
    <source>
        <dbReference type="Proteomes" id="UP000650467"/>
    </source>
</evidence>
<accession>A0A835ST41</accession>
<comment type="caution">
    <text evidence="2">The sequence shown here is derived from an EMBL/GenBank/DDBJ whole genome shotgun (WGS) entry which is preliminary data.</text>
</comment>
<sequence length="295" mass="30287">MRSAASGLDTEEGAAVREMLKGWGLWPAMDAYLPPASSERGAVALGLGQARERIRTVLTETASYLGNVYSSEPDAKRLLEVGLTEQELREVLAELAAPLPDGEADGVARASMLQARELSVKAGAVLASGLGAPVLMLQGQRMGRGIEVEVLLFTGGSGMPSGGGASSSSSSSNSMRGGGGSAAGASSTVCLESCITVGSWAGHYYAGVLQEEAVCVLLPDDEQLATRATASAADSACKALGMAFRMGMVPAHLRRCLVEVSSATYLKHGTMVTLQPEPCAGEHGWGLCAAAVRAQ</sequence>
<dbReference type="AlphaFoldDB" id="A0A835ST41"/>
<protein>
    <submittedName>
        <fullName evidence="2">Uncharacterized protein</fullName>
    </submittedName>
</protein>
<proteinExistence type="predicted"/>
<reference evidence="2" key="1">
    <citation type="journal article" date="2020" name="bioRxiv">
        <title>Comparative genomics of Chlamydomonas.</title>
        <authorList>
            <person name="Craig R.J."/>
            <person name="Hasan A.R."/>
            <person name="Ness R.W."/>
            <person name="Keightley P.D."/>
        </authorList>
    </citation>
    <scope>NUCLEOTIDE SEQUENCE</scope>
    <source>
        <strain evidence="2">SAG 7.73</strain>
    </source>
</reference>
<dbReference type="EMBL" id="JAEHOC010000020">
    <property type="protein sequence ID" value="KAG2432862.1"/>
    <property type="molecule type" value="Genomic_DNA"/>
</dbReference>
<feature type="region of interest" description="Disordered" evidence="1">
    <location>
        <begin position="160"/>
        <end position="179"/>
    </location>
</feature>
<gene>
    <name evidence="2" type="ORF">HXX76_008594</name>
</gene>